<evidence type="ECO:0000256" key="2">
    <source>
        <dbReference type="RuleBase" id="RU003829"/>
    </source>
</evidence>
<reference evidence="5" key="1">
    <citation type="submission" date="2016-06" db="EMBL/GenBank/DDBJ databases">
        <title>Parallel loss of symbiosis genes in relatives of nitrogen-fixing non-legume Parasponia.</title>
        <authorList>
            <person name="Van Velzen R."/>
            <person name="Holmer R."/>
            <person name="Bu F."/>
            <person name="Rutten L."/>
            <person name="Van Zeijl A."/>
            <person name="Liu W."/>
            <person name="Santuari L."/>
            <person name="Cao Q."/>
            <person name="Sharma T."/>
            <person name="Shen D."/>
            <person name="Roswanjaya Y."/>
            <person name="Wardhani T."/>
            <person name="Kalhor M.S."/>
            <person name="Jansen J."/>
            <person name="Van den Hoogen J."/>
            <person name="Gungor B."/>
            <person name="Hartog M."/>
            <person name="Hontelez J."/>
            <person name="Verver J."/>
            <person name="Yang W.-C."/>
            <person name="Schijlen E."/>
            <person name="Repin R."/>
            <person name="Schilthuizen M."/>
            <person name="Schranz E."/>
            <person name="Heidstra R."/>
            <person name="Miyata K."/>
            <person name="Fedorova E."/>
            <person name="Kohlen W."/>
            <person name="Bisseling T."/>
            <person name="Smit S."/>
            <person name="Geurts R."/>
        </authorList>
    </citation>
    <scope>NUCLEOTIDE SEQUENCE [LARGE SCALE GENOMIC DNA]</scope>
    <source>
        <strain evidence="5">cv. WU1-14</strain>
    </source>
</reference>
<evidence type="ECO:0000313" key="5">
    <source>
        <dbReference type="Proteomes" id="UP000237105"/>
    </source>
</evidence>
<proteinExistence type="inferred from homology"/>
<evidence type="ECO:0000259" key="3">
    <source>
        <dbReference type="PROSITE" id="PS50069"/>
    </source>
</evidence>
<dbReference type="InterPro" id="IPR016158">
    <property type="entry name" value="Cullin_homology"/>
</dbReference>
<keyword evidence="5" id="KW-1185">Reference proteome</keyword>
<comment type="similarity">
    <text evidence="1 2">Belongs to the cullin family.</text>
</comment>
<dbReference type="InterPro" id="IPR045093">
    <property type="entry name" value="Cullin"/>
</dbReference>
<sequence>MAYQTNLIQKEHSGFRALLRDDKVEDLTRMALKEAFELFCNKTVAGGTSSAEIFATFCDEILKNAGGEKLSDEVIEETLENVAKMLVYILDKDLFFEFYHKMLAPRLLFPRSTDLDRASWCSLNLKASWRNGH</sequence>
<accession>A0A2P5D9Q4</accession>
<comment type="caution">
    <text evidence="4">The sequence shown here is derived from an EMBL/GenBank/DDBJ whole genome shotgun (WGS) entry which is preliminary data.</text>
</comment>
<dbReference type="PROSITE" id="PS50069">
    <property type="entry name" value="CULLIN_2"/>
    <property type="match status" value="1"/>
</dbReference>
<dbReference type="InterPro" id="IPR001373">
    <property type="entry name" value="Cullin_N"/>
</dbReference>
<dbReference type="STRING" id="3476.A0A2P5D9Q4"/>
<dbReference type="GO" id="GO:0006511">
    <property type="term" value="P:ubiquitin-dependent protein catabolic process"/>
    <property type="evidence" value="ECO:0007669"/>
    <property type="project" value="InterPro"/>
</dbReference>
<dbReference type="PANTHER" id="PTHR11932">
    <property type="entry name" value="CULLIN"/>
    <property type="match status" value="1"/>
</dbReference>
<gene>
    <name evidence="4" type="ORF">PanWU01x14_084820</name>
</gene>
<dbReference type="EMBL" id="JXTB01000053">
    <property type="protein sequence ID" value="PON70018.1"/>
    <property type="molecule type" value="Genomic_DNA"/>
</dbReference>
<evidence type="ECO:0000313" key="4">
    <source>
        <dbReference type="EMBL" id="PON70018.1"/>
    </source>
</evidence>
<dbReference type="Pfam" id="PF00888">
    <property type="entry name" value="Cullin"/>
    <property type="match status" value="1"/>
</dbReference>
<dbReference type="InterPro" id="IPR036317">
    <property type="entry name" value="Cullin_homology_sf"/>
</dbReference>
<feature type="domain" description="Cullin family profile" evidence="3">
    <location>
        <begin position="49"/>
        <end position="116"/>
    </location>
</feature>
<organism evidence="4 5">
    <name type="scientific">Parasponia andersonii</name>
    <name type="common">Sponia andersonii</name>
    <dbReference type="NCBI Taxonomy" id="3476"/>
    <lineage>
        <taxon>Eukaryota</taxon>
        <taxon>Viridiplantae</taxon>
        <taxon>Streptophyta</taxon>
        <taxon>Embryophyta</taxon>
        <taxon>Tracheophyta</taxon>
        <taxon>Spermatophyta</taxon>
        <taxon>Magnoliopsida</taxon>
        <taxon>eudicotyledons</taxon>
        <taxon>Gunneridae</taxon>
        <taxon>Pentapetalae</taxon>
        <taxon>rosids</taxon>
        <taxon>fabids</taxon>
        <taxon>Rosales</taxon>
        <taxon>Cannabaceae</taxon>
        <taxon>Parasponia</taxon>
    </lineage>
</organism>
<dbReference type="GO" id="GO:0031625">
    <property type="term" value="F:ubiquitin protein ligase binding"/>
    <property type="evidence" value="ECO:0007669"/>
    <property type="project" value="InterPro"/>
</dbReference>
<dbReference type="Gene3D" id="6.10.280.240">
    <property type="match status" value="1"/>
</dbReference>
<dbReference type="SUPFAM" id="SSF75632">
    <property type="entry name" value="Cullin homology domain"/>
    <property type="match status" value="1"/>
</dbReference>
<dbReference type="AlphaFoldDB" id="A0A2P5D9Q4"/>
<name>A0A2P5D9Q4_PARAD</name>
<dbReference type="Proteomes" id="UP000237105">
    <property type="component" value="Unassembled WGS sequence"/>
</dbReference>
<protein>
    <submittedName>
        <fullName evidence="4">Cullin-like</fullName>
    </submittedName>
</protein>
<evidence type="ECO:0000256" key="1">
    <source>
        <dbReference type="PROSITE-ProRule" id="PRU00330"/>
    </source>
</evidence>
<dbReference type="OrthoDB" id="1921183at2759"/>
<dbReference type="Gene3D" id="1.20.1310.10">
    <property type="entry name" value="Cullin Repeats"/>
    <property type="match status" value="1"/>
</dbReference>